<feature type="transmembrane region" description="Helical" evidence="1">
    <location>
        <begin position="45"/>
        <end position="66"/>
    </location>
</feature>
<gene>
    <name evidence="2" type="ORF">FZC80_01990</name>
</gene>
<organism evidence="2 3">
    <name type="scientific">Rossellomorea aquimaris</name>
    <dbReference type="NCBI Taxonomy" id="189382"/>
    <lineage>
        <taxon>Bacteria</taxon>
        <taxon>Bacillati</taxon>
        <taxon>Bacillota</taxon>
        <taxon>Bacilli</taxon>
        <taxon>Bacillales</taxon>
        <taxon>Bacillaceae</taxon>
        <taxon>Rossellomorea</taxon>
    </lineage>
</organism>
<keyword evidence="1" id="KW-0472">Membrane</keyword>
<dbReference type="AlphaFoldDB" id="A0A5D4UA24"/>
<dbReference type="Proteomes" id="UP000325054">
    <property type="component" value="Unassembled WGS sequence"/>
</dbReference>
<sequence length="236" mass="27218">MERKLKQLDKDSYLNEMKLNPSKKQEMLRNIKKTKQGSLSIYTKWGHHVIGVTACFILMFFSIGLLKDTPLISSSEEHEEIQKTSGVTTEQLYLKANIIGLPNQAVIRGQSNFPGGTKLNIKVYPSEKLDSILEEQELVTKKDGSFSLLITRKAREEDYFLTLELYPYEQNEKVRKVIGPNGNKLQYEKKISGQVRYSYKENIYTGIRLYGKIFALDEFTTGQKTMMLEDIENVKE</sequence>
<evidence type="ECO:0000313" key="2">
    <source>
        <dbReference type="EMBL" id="TYS84276.1"/>
    </source>
</evidence>
<evidence type="ECO:0000313" key="3">
    <source>
        <dbReference type="Proteomes" id="UP000325054"/>
    </source>
</evidence>
<proteinExistence type="predicted"/>
<keyword evidence="1" id="KW-1133">Transmembrane helix</keyword>
<name>A0A5D4UA24_9BACI</name>
<comment type="caution">
    <text evidence="2">The sequence shown here is derived from an EMBL/GenBank/DDBJ whole genome shotgun (WGS) entry which is preliminary data.</text>
</comment>
<reference evidence="2 3" key="1">
    <citation type="submission" date="2019-08" db="EMBL/GenBank/DDBJ databases">
        <title>Bacillus genomes from the desert of Cuatro Cienegas, Coahuila.</title>
        <authorList>
            <person name="Olmedo-Alvarez G."/>
        </authorList>
    </citation>
    <scope>NUCLEOTIDE SEQUENCE [LARGE SCALE GENOMIC DNA]</scope>
    <source>
        <strain evidence="2 3">CH451a_14T</strain>
    </source>
</reference>
<dbReference type="RefSeq" id="WP_148990619.1">
    <property type="nucleotide sequence ID" value="NZ_VTEW01000001.1"/>
</dbReference>
<keyword evidence="1" id="KW-0812">Transmembrane</keyword>
<dbReference type="OrthoDB" id="2850451at2"/>
<dbReference type="EMBL" id="VTEW01000001">
    <property type="protein sequence ID" value="TYS84276.1"/>
    <property type="molecule type" value="Genomic_DNA"/>
</dbReference>
<accession>A0A5D4UA24</accession>
<evidence type="ECO:0000256" key="1">
    <source>
        <dbReference type="SAM" id="Phobius"/>
    </source>
</evidence>
<protein>
    <submittedName>
        <fullName evidence="2">Uncharacterized protein</fullName>
    </submittedName>
</protein>